<sequence>MRQSTDAPQPPLAIVFTDIVKSTAIWEKNSSAMAESMTVHDDLIRNLTATHSGYEVKQNGDGFMIAFQSAVSALNFCLDVQLQLQEQKWPQELLEIGPAQPVVDEHAENDDEQEDVLWRGLRLRMSAHFGEPVCVWNEVIQRMDYLGPAVNRAARFVSVCEGGQIVVSEEFLQELSNSATSTGARNGPLFENAQAGGAVVHEDDQRQLEDLVGTRFEVRMLGDRHFKGVTEKQRLYFIIPKSLQGRLKHFPRHKYVQASKGNLTEGI</sequence>
<dbReference type="EMBL" id="JAPDRQ010000015">
    <property type="protein sequence ID" value="KAJ9662435.1"/>
    <property type="molecule type" value="Genomic_DNA"/>
</dbReference>
<comment type="caution">
    <text evidence="1">The sequence shown here is derived from an EMBL/GenBank/DDBJ whole genome shotgun (WGS) entry which is preliminary data.</text>
</comment>
<name>A0ACC3AH29_9EURO</name>
<proteinExistence type="predicted"/>
<organism evidence="1 2">
    <name type="scientific">Neophaeococcomyces mojaviensis</name>
    <dbReference type="NCBI Taxonomy" id="3383035"/>
    <lineage>
        <taxon>Eukaryota</taxon>
        <taxon>Fungi</taxon>
        <taxon>Dikarya</taxon>
        <taxon>Ascomycota</taxon>
        <taxon>Pezizomycotina</taxon>
        <taxon>Eurotiomycetes</taxon>
        <taxon>Chaetothyriomycetidae</taxon>
        <taxon>Chaetothyriales</taxon>
        <taxon>Chaetothyriales incertae sedis</taxon>
        <taxon>Neophaeococcomyces</taxon>
    </lineage>
</organism>
<accession>A0ACC3AH29</accession>
<reference evidence="1" key="1">
    <citation type="submission" date="2022-10" db="EMBL/GenBank/DDBJ databases">
        <title>Culturing micro-colonial fungi from biological soil crusts in the Mojave desert and describing Neophaeococcomyces mojavensis, and introducing the new genera and species Taxawa tesnikishii.</title>
        <authorList>
            <person name="Kurbessoian T."/>
            <person name="Stajich J.E."/>
        </authorList>
    </citation>
    <scope>NUCLEOTIDE SEQUENCE</scope>
    <source>
        <strain evidence="1">JES_112</strain>
    </source>
</reference>
<evidence type="ECO:0000313" key="2">
    <source>
        <dbReference type="Proteomes" id="UP001172386"/>
    </source>
</evidence>
<evidence type="ECO:0000313" key="1">
    <source>
        <dbReference type="EMBL" id="KAJ9662435.1"/>
    </source>
</evidence>
<keyword evidence="2" id="KW-1185">Reference proteome</keyword>
<dbReference type="Proteomes" id="UP001172386">
    <property type="component" value="Unassembled WGS sequence"/>
</dbReference>
<protein>
    <submittedName>
        <fullName evidence="1">Uncharacterized protein</fullName>
    </submittedName>
</protein>
<gene>
    <name evidence="1" type="ORF">H2198_001324</name>
</gene>